<dbReference type="GeneID" id="93646811"/>
<proteinExistence type="predicted"/>
<dbReference type="VEuPathDB" id="MicrosporidiaDB:NEDG_00461"/>
<dbReference type="OrthoDB" id="10687632at2759"/>
<feature type="transmembrane region" description="Helical" evidence="1">
    <location>
        <begin position="532"/>
        <end position="554"/>
    </location>
</feature>
<dbReference type="AlphaFoldDB" id="A0A177EJW5"/>
<keyword evidence="4" id="KW-1185">Reference proteome</keyword>
<evidence type="ECO:0000313" key="3">
    <source>
        <dbReference type="EMBL" id="OAG31986.1"/>
    </source>
</evidence>
<accession>A0A177EJW5</accession>
<evidence type="ECO:0000256" key="2">
    <source>
        <dbReference type="SAM" id="SignalP"/>
    </source>
</evidence>
<keyword evidence="1" id="KW-0472">Membrane</keyword>
<evidence type="ECO:0000256" key="1">
    <source>
        <dbReference type="SAM" id="Phobius"/>
    </source>
</evidence>
<dbReference type="EMBL" id="LTDL01000014">
    <property type="protein sequence ID" value="OAG31986.1"/>
    <property type="molecule type" value="Genomic_DNA"/>
</dbReference>
<keyword evidence="1" id="KW-1133">Transmembrane helix</keyword>
<name>A0A177EJW5_9MICR</name>
<dbReference type="Proteomes" id="UP000185944">
    <property type="component" value="Unassembled WGS sequence"/>
</dbReference>
<sequence length="555" mass="61283">MSKVVFLSMLACTVSQAWAHGDTDGLFSVYGGRTSNKVSDKSFSQVFRDRHWNMFSLPAKEAENGDASVRSGPKSAQKSGVGVSSILFPSANKHFSIKIDVDHSLPLFTNISLTCQKVLLLKRFLEAEPETRLFRIDVPLAELSSLPSNLVVNTVQWSDLEMDKVVLNMRTSNAHIVFSSGSLLEAIEAQISGGSIHSEAAILNIILMQDLYCQDETPAGPVLRNYPRGGLSRAKLFNLPAEASVVGILQSEGVESPIYLEECDYLKNLFFSLADFGKAMVGATSIERLGSTVIQKIAKGTLTGAEEYFYPPMYKCIDASVINIEERNLGREIYPDNFIAKVDIGANYRAGSALGQYYTTSSEKFVPTYNRSNLFSLNGVLETVCFILESCTEEHSHLQELKEIREVIQPGINYAIQRDEQAEILIQSVFYYIYTHLKTCKSVICSEEILYKFFCFSNELWSKDTLFESFKASIEHSEALSGVFRSVVLGKGLSPLDAPKKRLAKSGPLKKKAYQKISVEESSSFSPTSKKVISYASITTATITVIGVVAYAVLG</sequence>
<feature type="chain" id="PRO_5008060481" evidence="2">
    <location>
        <begin position="20"/>
        <end position="555"/>
    </location>
</feature>
<keyword evidence="2" id="KW-0732">Signal</keyword>
<gene>
    <name evidence="3" type="ORF">NEDG_00461</name>
</gene>
<protein>
    <submittedName>
        <fullName evidence="3">Uncharacterized protein</fullName>
    </submittedName>
</protein>
<feature type="signal peptide" evidence="2">
    <location>
        <begin position="1"/>
        <end position="19"/>
    </location>
</feature>
<dbReference type="RefSeq" id="XP_067545587.1">
    <property type="nucleotide sequence ID" value="XM_067687879.1"/>
</dbReference>
<evidence type="ECO:0000313" key="4">
    <source>
        <dbReference type="Proteomes" id="UP000185944"/>
    </source>
</evidence>
<organism evidence="3 4">
    <name type="scientific">Nematocida displodere</name>
    <dbReference type="NCBI Taxonomy" id="1805483"/>
    <lineage>
        <taxon>Eukaryota</taxon>
        <taxon>Fungi</taxon>
        <taxon>Fungi incertae sedis</taxon>
        <taxon>Microsporidia</taxon>
        <taxon>Nematocida</taxon>
    </lineage>
</organism>
<keyword evidence="1" id="KW-0812">Transmembrane</keyword>
<comment type="caution">
    <text evidence="3">The sequence shown here is derived from an EMBL/GenBank/DDBJ whole genome shotgun (WGS) entry which is preliminary data.</text>
</comment>
<reference evidence="3 4" key="1">
    <citation type="submission" date="2016-02" db="EMBL/GenBank/DDBJ databases">
        <title>Discovery of a natural microsporidian pathogen with a broad tissue tropism in Caenorhabditis elegans.</title>
        <authorList>
            <person name="Luallen R.J."/>
            <person name="Reinke A.W."/>
            <person name="Tong L."/>
            <person name="Botts M.R."/>
            <person name="Felix M.-A."/>
            <person name="Troemel E.R."/>
        </authorList>
    </citation>
    <scope>NUCLEOTIDE SEQUENCE [LARGE SCALE GENOMIC DNA]</scope>
    <source>
        <strain evidence="3 4">JUm2807</strain>
    </source>
</reference>